<dbReference type="STRING" id="1437425.CSEC_0247"/>
<proteinExistence type="predicted"/>
<dbReference type="AlphaFoldDB" id="A0A090CY25"/>
<reference evidence="1" key="2">
    <citation type="submission" date="2014-09" db="EMBL/GenBank/DDBJ databases">
        <title>Criblamydia sequanensis harbors a mega-plasmid encoding arsenite resistance.</title>
        <authorList>
            <person name="Bertelli C."/>
            <person name="Goesmann A."/>
            <person name="Greub G."/>
        </authorList>
    </citation>
    <scope>NUCLEOTIDE SEQUENCE [LARGE SCALE GENOMIC DNA]</scope>
    <source>
        <strain evidence="1">CRIB-18</strain>
    </source>
</reference>
<gene>
    <name evidence="1" type="ORF">CSEC_0247</name>
</gene>
<dbReference type="RefSeq" id="WP_041016579.1">
    <property type="nucleotide sequence ID" value="NZ_CCEJ010000001.1"/>
</dbReference>
<sequence>MIEGRLLNRLGAHVDLIKKEGFPCFSGSYSYPFKKSNIRIEVHLSKAFHTEEKAEKFYQEVKISIPQNSQENVLKQIDDLRESLVIYLKKEGFETKN</sequence>
<accession>A0A090CY25</accession>
<reference evidence="1" key="1">
    <citation type="submission" date="2013-12" db="EMBL/GenBank/DDBJ databases">
        <authorList>
            <person name="Linke B."/>
        </authorList>
    </citation>
    <scope>NUCLEOTIDE SEQUENCE [LARGE SCALE GENOMIC DNA]</scope>
    <source>
        <strain evidence="1">CRIB-18</strain>
    </source>
</reference>
<protein>
    <submittedName>
        <fullName evidence="1">Uncharacterized protein</fullName>
    </submittedName>
</protein>
<evidence type="ECO:0000313" key="1">
    <source>
        <dbReference type="EMBL" id="CDR33086.1"/>
    </source>
</evidence>
<evidence type="ECO:0000313" key="2">
    <source>
        <dbReference type="Proteomes" id="UP000031552"/>
    </source>
</evidence>
<dbReference type="EMBL" id="CCEJ010000001">
    <property type="protein sequence ID" value="CDR33086.1"/>
    <property type="molecule type" value="Genomic_DNA"/>
</dbReference>
<keyword evidence="2" id="KW-1185">Reference proteome</keyword>
<dbReference type="Proteomes" id="UP000031552">
    <property type="component" value="Unassembled WGS sequence"/>
</dbReference>
<name>A0A090CY25_9BACT</name>
<comment type="caution">
    <text evidence="1">The sequence shown here is derived from an EMBL/GenBank/DDBJ whole genome shotgun (WGS) entry which is preliminary data.</text>
</comment>
<organism evidence="1 2">
    <name type="scientific">Candidatus Criblamydia sequanensis CRIB-18</name>
    <dbReference type="NCBI Taxonomy" id="1437425"/>
    <lineage>
        <taxon>Bacteria</taxon>
        <taxon>Pseudomonadati</taxon>
        <taxon>Chlamydiota</taxon>
        <taxon>Chlamydiia</taxon>
        <taxon>Parachlamydiales</taxon>
        <taxon>Candidatus Criblamydiaceae</taxon>
        <taxon>Candidatus Criblamydia</taxon>
    </lineage>
</organism>